<keyword evidence="2 4" id="KW-1133">Transmembrane helix</keyword>
<dbReference type="InParanoid" id="A0A6P6XM71"/>
<keyword evidence="1 4" id="KW-0812">Transmembrane</keyword>
<accession>A0A6P6XM71</accession>
<comment type="similarity">
    <text evidence="4">Belongs to the copper transporter (Ctr) (TC 1.A.56) family. SLC31A subfamily.</text>
</comment>
<evidence type="ECO:0000313" key="5">
    <source>
        <dbReference type="Proteomes" id="UP000515146"/>
    </source>
</evidence>
<evidence type="ECO:0000313" key="6">
    <source>
        <dbReference type="RefSeq" id="XP_027194021.1"/>
    </source>
</evidence>
<dbReference type="Proteomes" id="UP000515146">
    <property type="component" value="Unplaced"/>
</dbReference>
<evidence type="ECO:0000256" key="1">
    <source>
        <dbReference type="ARBA" id="ARBA00022692"/>
    </source>
</evidence>
<keyword evidence="4" id="KW-0186">Copper</keyword>
<keyword evidence="4" id="KW-0187">Copper transport</keyword>
<keyword evidence="4" id="KW-0813">Transport</keyword>
<keyword evidence="4" id="KW-0406">Ion transport</keyword>
<comment type="subcellular location">
    <subcellularLocation>
        <location evidence="4">Membrane</location>
        <topology evidence="4">Multi-pass membrane protein</topology>
    </subcellularLocation>
</comment>
<dbReference type="RefSeq" id="XP_027194021.1">
    <property type="nucleotide sequence ID" value="XM_027338220.1"/>
</dbReference>
<evidence type="ECO:0000256" key="2">
    <source>
        <dbReference type="ARBA" id="ARBA00022989"/>
    </source>
</evidence>
<dbReference type="AlphaFoldDB" id="A0A6P6XM71"/>
<feature type="transmembrane region" description="Helical" evidence="4">
    <location>
        <begin position="44"/>
        <end position="64"/>
    </location>
</feature>
<keyword evidence="5" id="KW-1185">Reference proteome</keyword>
<feature type="transmembrane region" description="Helical" evidence="4">
    <location>
        <begin position="112"/>
        <end position="132"/>
    </location>
</feature>
<keyword evidence="3 4" id="KW-0472">Membrane</keyword>
<dbReference type="KEGG" id="dpte:113788767"/>
<dbReference type="PANTHER" id="PTHR12483">
    <property type="entry name" value="SOLUTE CARRIER FAMILY 31 COPPER TRANSPORTERS"/>
    <property type="match status" value="1"/>
</dbReference>
<dbReference type="OrthoDB" id="161814at2759"/>
<proteinExistence type="inferred from homology"/>
<dbReference type="GO" id="GO:0016020">
    <property type="term" value="C:membrane"/>
    <property type="evidence" value="ECO:0007669"/>
    <property type="project" value="UniProtKB-SubCell"/>
</dbReference>
<feature type="transmembrane region" description="Helical" evidence="4">
    <location>
        <begin position="84"/>
        <end position="106"/>
    </location>
</feature>
<name>A0A6P6XM71_DERPT</name>
<protein>
    <recommendedName>
        <fullName evidence="4">Copper transport protein</fullName>
    </recommendedName>
</protein>
<reference evidence="6" key="1">
    <citation type="submission" date="2025-08" db="UniProtKB">
        <authorList>
            <consortium name="RefSeq"/>
        </authorList>
    </citation>
    <scope>IDENTIFICATION</scope>
    <source>
        <strain evidence="6">Airmid</strain>
    </source>
</reference>
<dbReference type="InterPro" id="IPR007274">
    <property type="entry name" value="Cop_transporter"/>
</dbReference>
<evidence type="ECO:0000256" key="4">
    <source>
        <dbReference type="RuleBase" id="RU367022"/>
    </source>
</evidence>
<organism evidence="5 6">
    <name type="scientific">Dermatophagoides pteronyssinus</name>
    <name type="common">European house dust mite</name>
    <dbReference type="NCBI Taxonomy" id="6956"/>
    <lineage>
        <taxon>Eukaryota</taxon>
        <taxon>Metazoa</taxon>
        <taxon>Ecdysozoa</taxon>
        <taxon>Arthropoda</taxon>
        <taxon>Chelicerata</taxon>
        <taxon>Arachnida</taxon>
        <taxon>Acari</taxon>
        <taxon>Acariformes</taxon>
        <taxon>Sarcoptiformes</taxon>
        <taxon>Astigmata</taxon>
        <taxon>Psoroptidia</taxon>
        <taxon>Analgoidea</taxon>
        <taxon>Pyroglyphidae</taxon>
        <taxon>Dermatophagoidinae</taxon>
        <taxon>Dermatophagoides</taxon>
    </lineage>
</organism>
<gene>
    <name evidence="6" type="primary">LOC113788767</name>
</gene>
<sequence>MSTQMDMGGNNSMHHHGMMMYFHTEIGGDYILFQSWKPQDGKEMAIACFATLLFTIFYEAFKLLRIKVQKKLLDNDSGNKYTNIYHILQSCLLGLQYLISYCLMLIAMTYQFYLILSIVIGAFIGNLIFAPLSIDSNSGSADFGDPCCG</sequence>
<dbReference type="Pfam" id="PF04145">
    <property type="entry name" value="Ctr"/>
    <property type="match status" value="2"/>
</dbReference>
<evidence type="ECO:0000256" key="3">
    <source>
        <dbReference type="ARBA" id="ARBA00023136"/>
    </source>
</evidence>
<dbReference type="OMA" id="GPFMWMW"/>
<dbReference type="GO" id="GO:0005375">
    <property type="term" value="F:copper ion transmembrane transporter activity"/>
    <property type="evidence" value="ECO:0007669"/>
    <property type="project" value="UniProtKB-UniRule"/>
</dbReference>
<dbReference type="PANTHER" id="PTHR12483:SF43">
    <property type="entry name" value="COPPER TRANSPORT PROTEIN"/>
    <property type="match status" value="1"/>
</dbReference>